<accession>A0A0B1ZL63</accession>
<evidence type="ECO:0000313" key="8">
    <source>
        <dbReference type="Proteomes" id="UP000031057"/>
    </source>
</evidence>
<name>A0A0B1ZL63_9SPHN</name>
<dbReference type="Gene3D" id="3.90.1590.10">
    <property type="entry name" value="glutathione-dependent formaldehyde- activating enzyme (gfa)"/>
    <property type="match status" value="1"/>
</dbReference>
<dbReference type="InterPro" id="IPR006913">
    <property type="entry name" value="CENP-V/GFA"/>
</dbReference>
<organism evidence="7 8">
    <name type="scientific">Novosphingobium malaysiense</name>
    <dbReference type="NCBI Taxonomy" id="1348853"/>
    <lineage>
        <taxon>Bacteria</taxon>
        <taxon>Pseudomonadati</taxon>
        <taxon>Pseudomonadota</taxon>
        <taxon>Alphaproteobacteria</taxon>
        <taxon>Sphingomonadales</taxon>
        <taxon>Sphingomonadaceae</taxon>
        <taxon>Novosphingobium</taxon>
    </lineage>
</organism>
<keyword evidence="2" id="KW-0479">Metal-binding</keyword>
<reference evidence="7 8" key="1">
    <citation type="submission" date="2014-10" db="EMBL/GenBank/DDBJ databases">
        <title>Genome sequence of Novosphingobium malaysiense MUSC 273(T).</title>
        <authorList>
            <person name="Lee L.-H."/>
        </authorList>
    </citation>
    <scope>NUCLEOTIDE SEQUENCE [LARGE SCALE GENOMIC DNA]</scope>
    <source>
        <strain evidence="7 8">MUSC 273</strain>
    </source>
</reference>
<keyword evidence="8" id="KW-1185">Reference proteome</keyword>
<evidence type="ECO:0000313" key="7">
    <source>
        <dbReference type="EMBL" id="KHK91301.1"/>
    </source>
</evidence>
<dbReference type="GO" id="GO:0016846">
    <property type="term" value="F:carbon-sulfur lyase activity"/>
    <property type="evidence" value="ECO:0007669"/>
    <property type="project" value="InterPro"/>
</dbReference>
<evidence type="ECO:0000256" key="5">
    <source>
        <dbReference type="SAM" id="MobiDB-lite"/>
    </source>
</evidence>
<comment type="caution">
    <text evidence="7">The sequence shown here is derived from an EMBL/GenBank/DDBJ whole genome shotgun (WGS) entry which is preliminary data.</text>
</comment>
<dbReference type="Pfam" id="PF04828">
    <property type="entry name" value="GFA"/>
    <property type="match status" value="1"/>
</dbReference>
<protein>
    <submittedName>
        <fullName evidence="7">Aldehyde-activating protein</fullName>
    </submittedName>
</protein>
<evidence type="ECO:0000256" key="3">
    <source>
        <dbReference type="ARBA" id="ARBA00022833"/>
    </source>
</evidence>
<proteinExistence type="inferred from homology"/>
<dbReference type="PANTHER" id="PTHR33337:SF40">
    <property type="entry name" value="CENP-V_GFA DOMAIN-CONTAINING PROTEIN-RELATED"/>
    <property type="match status" value="1"/>
</dbReference>
<dbReference type="EMBL" id="JTDI01000003">
    <property type="protein sequence ID" value="KHK91301.1"/>
    <property type="molecule type" value="Genomic_DNA"/>
</dbReference>
<feature type="domain" description="CENP-V/GFA" evidence="6">
    <location>
        <begin position="5"/>
        <end position="116"/>
    </location>
</feature>
<dbReference type="GO" id="GO:0046872">
    <property type="term" value="F:metal ion binding"/>
    <property type="evidence" value="ECO:0007669"/>
    <property type="project" value="UniProtKB-KW"/>
</dbReference>
<evidence type="ECO:0000259" key="6">
    <source>
        <dbReference type="PROSITE" id="PS51891"/>
    </source>
</evidence>
<dbReference type="STRING" id="1348853.LK12_10510"/>
<dbReference type="SUPFAM" id="SSF51316">
    <property type="entry name" value="Mss4-like"/>
    <property type="match status" value="1"/>
</dbReference>
<evidence type="ECO:0000256" key="4">
    <source>
        <dbReference type="ARBA" id="ARBA00023239"/>
    </source>
</evidence>
<comment type="similarity">
    <text evidence="1">Belongs to the Gfa family.</text>
</comment>
<dbReference type="PANTHER" id="PTHR33337">
    <property type="entry name" value="GFA DOMAIN-CONTAINING PROTEIN"/>
    <property type="match status" value="1"/>
</dbReference>
<keyword evidence="3" id="KW-0862">Zinc</keyword>
<dbReference type="PROSITE" id="PS51891">
    <property type="entry name" value="CENP_V_GFA"/>
    <property type="match status" value="1"/>
</dbReference>
<keyword evidence="4" id="KW-0456">Lyase</keyword>
<dbReference type="InterPro" id="IPR011057">
    <property type="entry name" value="Mss4-like_sf"/>
</dbReference>
<dbReference type="Proteomes" id="UP000031057">
    <property type="component" value="Unassembled WGS sequence"/>
</dbReference>
<feature type="region of interest" description="Disordered" evidence="5">
    <location>
        <begin position="122"/>
        <end position="141"/>
    </location>
</feature>
<evidence type="ECO:0000256" key="2">
    <source>
        <dbReference type="ARBA" id="ARBA00022723"/>
    </source>
</evidence>
<dbReference type="OrthoDB" id="7186766at2"/>
<dbReference type="AlphaFoldDB" id="A0A0B1ZL63"/>
<gene>
    <name evidence="7" type="ORF">LK12_10510</name>
</gene>
<sequence>MGAPYSGSCNCGAVTATIDAEPVWVRQCWCRQCQKAASGSATTNALFPSDAISLTGEVRWNGYTAESGNTIEQGFCPACGTQIFGRNSTRQGALVVRLGFIDPPHDLRPSSAIWLDEAPDWAKDGGAMEQFPRQPPPPPAS</sequence>
<dbReference type="RefSeq" id="WP_039283211.1">
    <property type="nucleotide sequence ID" value="NZ_JTDI01000003.1"/>
</dbReference>
<evidence type="ECO:0000256" key="1">
    <source>
        <dbReference type="ARBA" id="ARBA00005495"/>
    </source>
</evidence>